<dbReference type="GO" id="GO:0002161">
    <property type="term" value="F:aminoacyl-tRNA deacylase activity"/>
    <property type="evidence" value="ECO:0007669"/>
    <property type="project" value="InterPro"/>
</dbReference>
<name>A0A0F4QSE9_9GAMM</name>
<evidence type="ECO:0000313" key="7">
    <source>
        <dbReference type="Proteomes" id="UP000033452"/>
    </source>
</evidence>
<dbReference type="OrthoDB" id="9809296at2"/>
<dbReference type="PANTHER" id="PTHR30411">
    <property type="entry name" value="CYTOPLASMIC PROTEIN"/>
    <property type="match status" value="1"/>
</dbReference>
<evidence type="ECO:0000256" key="4">
    <source>
        <dbReference type="PIRNR" id="PIRNR006181"/>
    </source>
</evidence>
<dbReference type="InterPro" id="IPR007214">
    <property type="entry name" value="YbaK/aa-tRNA-synth-assoc-dom"/>
</dbReference>
<reference evidence="6 7" key="1">
    <citation type="journal article" date="2015" name="BMC Genomics">
        <title>Genome mining reveals unlocked bioactive potential of marine Gram-negative bacteria.</title>
        <authorList>
            <person name="Machado H."/>
            <person name="Sonnenschein E.C."/>
            <person name="Melchiorsen J."/>
            <person name="Gram L."/>
        </authorList>
    </citation>
    <scope>NUCLEOTIDE SEQUENCE [LARGE SCALE GENOMIC DNA]</scope>
    <source>
        <strain evidence="6 7">S2471</strain>
    </source>
</reference>
<dbReference type="GO" id="GO:0016829">
    <property type="term" value="F:lyase activity"/>
    <property type="evidence" value="ECO:0007669"/>
    <property type="project" value="UniProtKB-KW"/>
</dbReference>
<dbReference type="EC" id="4.2.-.-" evidence="4"/>
<dbReference type="Pfam" id="PF04073">
    <property type="entry name" value="tRNA_edit"/>
    <property type="match status" value="1"/>
</dbReference>
<dbReference type="SUPFAM" id="SSF55826">
    <property type="entry name" value="YbaK/ProRS associated domain"/>
    <property type="match status" value="1"/>
</dbReference>
<protein>
    <recommendedName>
        <fullName evidence="4">Cys-tRNA(Pro)/Cys-tRNA(Cys) deacylase</fullName>
        <ecNumber evidence="4">4.2.-.-</ecNumber>
    </recommendedName>
</protein>
<dbReference type="AlphaFoldDB" id="A0A0F4QSE9"/>
<dbReference type="Gene3D" id="3.90.960.10">
    <property type="entry name" value="YbaK/aminoacyl-tRNA synthetase-associated domain"/>
    <property type="match status" value="1"/>
</dbReference>
<evidence type="ECO:0000256" key="1">
    <source>
        <dbReference type="ARBA" id="ARBA00009798"/>
    </source>
</evidence>
<evidence type="ECO:0000259" key="5">
    <source>
        <dbReference type="Pfam" id="PF04073"/>
    </source>
</evidence>
<keyword evidence="7" id="KW-1185">Reference proteome</keyword>
<organism evidence="6 7">
    <name type="scientific">Pseudoalteromonas rubra</name>
    <dbReference type="NCBI Taxonomy" id="43658"/>
    <lineage>
        <taxon>Bacteria</taxon>
        <taxon>Pseudomonadati</taxon>
        <taxon>Pseudomonadota</taxon>
        <taxon>Gammaproteobacteria</taxon>
        <taxon>Alteromonadales</taxon>
        <taxon>Pseudoalteromonadaceae</taxon>
        <taxon>Pseudoalteromonas</taxon>
    </lineage>
</organism>
<accession>A0A0F4QSE9</accession>
<dbReference type="GO" id="GO:0006412">
    <property type="term" value="P:translation"/>
    <property type="evidence" value="ECO:0007669"/>
    <property type="project" value="UniProtKB-KW"/>
</dbReference>
<dbReference type="PANTHER" id="PTHR30411:SF0">
    <property type="entry name" value="CYS-TRNA(PRO)_CYS-TRNA(CYS) DEACYLASE YBAK"/>
    <property type="match status" value="1"/>
</dbReference>
<keyword evidence="3 4" id="KW-0456">Lyase</keyword>
<keyword evidence="2 4" id="KW-0648">Protein biosynthesis</keyword>
<dbReference type="PIRSF" id="PIRSF006181">
    <property type="entry name" value="EbsC_YbaK"/>
    <property type="match status" value="1"/>
</dbReference>
<comment type="similarity">
    <text evidence="1 4">Belongs to the prolyl-tRNA editing family. YbaK/EbsC subfamily.</text>
</comment>
<evidence type="ECO:0000256" key="2">
    <source>
        <dbReference type="ARBA" id="ARBA00022917"/>
    </source>
</evidence>
<proteinExistence type="inferred from homology"/>
<dbReference type="Proteomes" id="UP000033452">
    <property type="component" value="Unassembled WGS sequence"/>
</dbReference>
<dbReference type="RefSeq" id="WP_046004267.1">
    <property type="nucleotide sequence ID" value="NZ_JXYA01000014.1"/>
</dbReference>
<feature type="domain" description="YbaK/aminoacyl-tRNA synthetase-associated" evidence="5">
    <location>
        <begin position="30"/>
        <end position="140"/>
    </location>
</feature>
<gene>
    <name evidence="6" type="ORF">TW77_07020</name>
</gene>
<dbReference type="CDD" id="cd00002">
    <property type="entry name" value="YbaK_deacylase"/>
    <property type="match status" value="1"/>
</dbReference>
<dbReference type="InterPro" id="IPR004369">
    <property type="entry name" value="Prolyl-tRNA_editing_YbaK/EbsC"/>
</dbReference>
<evidence type="ECO:0000313" key="6">
    <source>
        <dbReference type="EMBL" id="KJZ10626.1"/>
    </source>
</evidence>
<dbReference type="EMBL" id="JXYA01000014">
    <property type="protein sequence ID" value="KJZ10626.1"/>
    <property type="molecule type" value="Genomic_DNA"/>
</dbReference>
<evidence type="ECO:0000256" key="3">
    <source>
        <dbReference type="ARBA" id="ARBA00023239"/>
    </source>
</evidence>
<comment type="caution">
    <text evidence="6">The sequence shown here is derived from an EMBL/GenBank/DDBJ whole genome shotgun (WGS) entry which is preliminary data.</text>
</comment>
<dbReference type="InterPro" id="IPR036754">
    <property type="entry name" value="YbaK/aa-tRNA-synt-asso_dom_sf"/>
</dbReference>
<sequence>MTPAIQLLNKHKAGFDILKFDHDPGITDFAQEATEALALAPQQVFKTLVISVDGRLVVAVTPSTQLVDLKAFAKSCKGKKAQLATQQQAENATGYQLGGISPFAHKKRLPVMLHSSALNYEVIYVSGGRRGLELALSPDTIKALCLAQVADF</sequence>
<dbReference type="PATRIC" id="fig|43658.5.peg.1480"/>